<proteinExistence type="predicted"/>
<feature type="domain" description="Fibronectin type-III" evidence="1">
    <location>
        <begin position="70"/>
        <end position="124"/>
    </location>
</feature>
<dbReference type="AlphaFoldDB" id="A0A060XYX9"/>
<dbReference type="PaxDb" id="8022-A0A060XYX9"/>
<reference evidence="2" key="2">
    <citation type="submission" date="2014-03" db="EMBL/GenBank/DDBJ databases">
        <authorList>
            <person name="Genoscope - CEA"/>
        </authorList>
    </citation>
    <scope>NUCLEOTIDE SEQUENCE</scope>
</reference>
<dbReference type="Pfam" id="PF01108">
    <property type="entry name" value="Tissue_fac"/>
    <property type="match status" value="1"/>
</dbReference>
<dbReference type="SUPFAM" id="SSF49265">
    <property type="entry name" value="Fibronectin type III"/>
    <property type="match status" value="1"/>
</dbReference>
<organism evidence="2 3">
    <name type="scientific">Oncorhynchus mykiss</name>
    <name type="common">Rainbow trout</name>
    <name type="synonym">Salmo gairdneri</name>
    <dbReference type="NCBI Taxonomy" id="8022"/>
    <lineage>
        <taxon>Eukaryota</taxon>
        <taxon>Metazoa</taxon>
        <taxon>Chordata</taxon>
        <taxon>Craniata</taxon>
        <taxon>Vertebrata</taxon>
        <taxon>Euteleostomi</taxon>
        <taxon>Actinopterygii</taxon>
        <taxon>Neopterygii</taxon>
        <taxon>Teleostei</taxon>
        <taxon>Protacanthopterygii</taxon>
        <taxon>Salmoniformes</taxon>
        <taxon>Salmonidae</taxon>
        <taxon>Salmoninae</taxon>
        <taxon>Oncorhynchus</taxon>
    </lineage>
</organism>
<accession>A0A060XYX9</accession>
<dbReference type="STRING" id="8022.A0A060XYX9"/>
<dbReference type="InterPro" id="IPR036116">
    <property type="entry name" value="FN3_sf"/>
</dbReference>
<dbReference type="Proteomes" id="UP000193380">
    <property type="component" value="Unassembled WGS sequence"/>
</dbReference>
<evidence type="ECO:0000259" key="1">
    <source>
        <dbReference type="Pfam" id="PF01108"/>
    </source>
</evidence>
<dbReference type="InterPro" id="IPR003961">
    <property type="entry name" value="FN3_dom"/>
</dbReference>
<reference evidence="2" key="1">
    <citation type="journal article" date="2014" name="Nat. Commun.">
        <title>The rainbow trout genome provides novel insights into evolution after whole-genome duplication in vertebrates.</title>
        <authorList>
            <person name="Berthelot C."/>
            <person name="Brunet F."/>
            <person name="Chalopin D."/>
            <person name="Juanchich A."/>
            <person name="Bernard M."/>
            <person name="Noel B."/>
            <person name="Bento P."/>
            <person name="Da Silva C."/>
            <person name="Labadie K."/>
            <person name="Alberti A."/>
            <person name="Aury J.M."/>
            <person name="Louis A."/>
            <person name="Dehais P."/>
            <person name="Bardou P."/>
            <person name="Montfort J."/>
            <person name="Klopp C."/>
            <person name="Cabau C."/>
            <person name="Gaspin C."/>
            <person name="Thorgaard G.H."/>
            <person name="Boussaha M."/>
            <person name="Quillet E."/>
            <person name="Guyomard R."/>
            <person name="Galiana D."/>
            <person name="Bobe J."/>
            <person name="Volff J.N."/>
            <person name="Genet C."/>
            <person name="Wincker P."/>
            <person name="Jaillon O."/>
            <person name="Roest Crollius H."/>
            <person name="Guiguen Y."/>
        </authorList>
    </citation>
    <scope>NUCLEOTIDE SEQUENCE [LARGE SCALE GENOMIC DNA]</scope>
</reference>
<dbReference type="InterPro" id="IPR013783">
    <property type="entry name" value="Ig-like_fold"/>
</dbReference>
<gene>
    <name evidence="2" type="ORF">GSONMT00048269001</name>
</gene>
<dbReference type="EMBL" id="FR905951">
    <property type="protein sequence ID" value="CDQ82329.1"/>
    <property type="molecule type" value="Genomic_DNA"/>
</dbReference>
<sequence length="125" mass="14245">MPSACHVFRLNPSVFLRSVVTLTSQFSDHSESWLDKLKSSRKIYSQQNISVSLDYIENLLDNMQSTVFTILFVKVCLTLHGITAVLAELPSPSNIRINSVNMGLVLEWDAPQNHTENITYRAEYR</sequence>
<evidence type="ECO:0000313" key="3">
    <source>
        <dbReference type="Proteomes" id="UP000193380"/>
    </source>
</evidence>
<protein>
    <recommendedName>
        <fullName evidence="1">Fibronectin type-III domain-containing protein</fullName>
    </recommendedName>
</protein>
<evidence type="ECO:0000313" key="2">
    <source>
        <dbReference type="EMBL" id="CDQ82329.1"/>
    </source>
</evidence>
<dbReference type="Gene3D" id="2.60.40.10">
    <property type="entry name" value="Immunoglobulins"/>
    <property type="match status" value="1"/>
</dbReference>
<name>A0A060XYX9_ONCMY</name>